<protein>
    <submittedName>
        <fullName evidence="1">DUF1579 domain-containing protein</fullName>
    </submittedName>
</protein>
<gene>
    <name evidence="1" type="ORF">ACFSM5_19720</name>
</gene>
<keyword evidence="2" id="KW-1185">Reference proteome</keyword>
<reference evidence="2" key="1">
    <citation type="journal article" date="2019" name="Int. J. Syst. Evol. Microbiol.">
        <title>The Global Catalogue of Microorganisms (GCM) 10K type strain sequencing project: providing services to taxonomists for standard genome sequencing and annotation.</title>
        <authorList>
            <consortium name="The Broad Institute Genomics Platform"/>
            <consortium name="The Broad Institute Genome Sequencing Center for Infectious Disease"/>
            <person name="Wu L."/>
            <person name="Ma J."/>
        </authorList>
    </citation>
    <scope>NUCLEOTIDE SEQUENCE [LARGE SCALE GENOMIC DNA]</scope>
    <source>
        <strain evidence="2">CGMCC 1.19062</strain>
    </source>
</reference>
<name>A0ABW5DYU2_9PROT</name>
<dbReference type="Proteomes" id="UP001597295">
    <property type="component" value="Unassembled WGS sequence"/>
</dbReference>
<evidence type="ECO:0000313" key="2">
    <source>
        <dbReference type="Proteomes" id="UP001597295"/>
    </source>
</evidence>
<accession>A0ABW5DYU2</accession>
<comment type="caution">
    <text evidence="1">The sequence shown here is derived from an EMBL/GenBank/DDBJ whole genome shotgun (WGS) entry which is preliminary data.</text>
</comment>
<dbReference type="RefSeq" id="WP_379878313.1">
    <property type="nucleotide sequence ID" value="NZ_JBHUIP010000016.1"/>
</dbReference>
<proteinExistence type="predicted"/>
<dbReference type="EMBL" id="JBHUIP010000016">
    <property type="protein sequence ID" value="MFD2265141.1"/>
    <property type="molecule type" value="Genomic_DNA"/>
</dbReference>
<organism evidence="1 2">
    <name type="scientific">Lacibacterium aquatile</name>
    <dbReference type="NCBI Taxonomy" id="1168082"/>
    <lineage>
        <taxon>Bacteria</taxon>
        <taxon>Pseudomonadati</taxon>
        <taxon>Pseudomonadota</taxon>
        <taxon>Alphaproteobacteria</taxon>
        <taxon>Rhodospirillales</taxon>
        <taxon>Rhodospirillaceae</taxon>
    </lineage>
</organism>
<sequence>MSANDFDFLLGSWDIRHRRLRNRLADDPSCDEFTGYSQIRKSFGGLGNFDESVLHLPGGTYVGVTIRLYDPKSELWSISWVDSRNPAFDVPMVGRFEGGIGRFFCDESFNGRPIRVRFLWSQIAATSARWEQAFSTDGGDSWETNWVMDFTRTAEASQPSSVYETLAVEGVAA</sequence>
<evidence type="ECO:0000313" key="1">
    <source>
        <dbReference type="EMBL" id="MFD2265141.1"/>
    </source>
</evidence>